<feature type="domain" description="Peptidase S8/S53" evidence="4">
    <location>
        <begin position="2"/>
        <end position="87"/>
    </location>
</feature>
<evidence type="ECO:0000256" key="1">
    <source>
        <dbReference type="ARBA" id="ARBA00011073"/>
    </source>
</evidence>
<dbReference type="InterPro" id="IPR036852">
    <property type="entry name" value="Peptidase_S8/S53_dom_sf"/>
</dbReference>
<dbReference type="CDD" id="cd02120">
    <property type="entry name" value="PA_subtilisin_like"/>
    <property type="match status" value="1"/>
</dbReference>
<name>A0AAV9D6N4_ACOCL</name>
<dbReference type="GO" id="GO:0006508">
    <property type="term" value="P:proteolysis"/>
    <property type="evidence" value="ECO:0007669"/>
    <property type="project" value="InterPro"/>
</dbReference>
<dbReference type="Pfam" id="PF00082">
    <property type="entry name" value="Peptidase_S8"/>
    <property type="match status" value="1"/>
</dbReference>
<dbReference type="PANTHER" id="PTHR10795">
    <property type="entry name" value="PROPROTEIN CONVERTASE SUBTILISIN/KEXIN"/>
    <property type="match status" value="1"/>
</dbReference>
<dbReference type="Gene3D" id="3.40.50.200">
    <property type="entry name" value="Peptidase S8/S53 domain"/>
    <property type="match status" value="1"/>
</dbReference>
<dbReference type="Gene3D" id="3.50.30.30">
    <property type="match status" value="1"/>
</dbReference>
<evidence type="ECO:0000313" key="6">
    <source>
        <dbReference type="EMBL" id="KAK1296073.1"/>
    </source>
</evidence>
<comment type="similarity">
    <text evidence="1 3">Belongs to the peptidase S8 family.</text>
</comment>
<dbReference type="Proteomes" id="UP001180020">
    <property type="component" value="Unassembled WGS sequence"/>
</dbReference>
<reference evidence="6" key="2">
    <citation type="submission" date="2023-06" db="EMBL/GenBank/DDBJ databases">
        <authorList>
            <person name="Ma L."/>
            <person name="Liu K.-W."/>
            <person name="Li Z."/>
            <person name="Hsiao Y.-Y."/>
            <person name="Qi Y."/>
            <person name="Fu T."/>
            <person name="Tang G."/>
            <person name="Zhang D."/>
            <person name="Sun W.-H."/>
            <person name="Liu D.-K."/>
            <person name="Li Y."/>
            <person name="Chen G.-Z."/>
            <person name="Liu X.-D."/>
            <person name="Liao X.-Y."/>
            <person name="Jiang Y.-T."/>
            <person name="Yu X."/>
            <person name="Hao Y."/>
            <person name="Huang J."/>
            <person name="Zhao X.-W."/>
            <person name="Ke S."/>
            <person name="Chen Y.-Y."/>
            <person name="Wu W.-L."/>
            <person name="Hsu J.-L."/>
            <person name="Lin Y.-F."/>
            <person name="Huang M.-D."/>
            <person name="Li C.-Y."/>
            <person name="Huang L."/>
            <person name="Wang Z.-W."/>
            <person name="Zhao X."/>
            <person name="Zhong W.-Y."/>
            <person name="Peng D.-H."/>
            <person name="Ahmad S."/>
            <person name="Lan S."/>
            <person name="Zhang J.-S."/>
            <person name="Tsai W.-C."/>
            <person name="Van De Peer Y."/>
            <person name="Liu Z.-J."/>
        </authorList>
    </citation>
    <scope>NUCLEOTIDE SEQUENCE</scope>
    <source>
        <strain evidence="6">CP</strain>
        <tissue evidence="6">Leaves</tissue>
    </source>
</reference>
<evidence type="ECO:0000256" key="3">
    <source>
        <dbReference type="PROSITE-ProRule" id="PRU01240"/>
    </source>
</evidence>
<dbReference type="EMBL" id="JAUJYO010000015">
    <property type="protein sequence ID" value="KAK1296073.1"/>
    <property type="molecule type" value="Genomic_DNA"/>
</dbReference>
<dbReference type="SUPFAM" id="SSF52743">
    <property type="entry name" value="Subtilisin-like"/>
    <property type="match status" value="1"/>
</dbReference>
<dbReference type="InterPro" id="IPR045051">
    <property type="entry name" value="SBT"/>
</dbReference>
<evidence type="ECO:0000256" key="2">
    <source>
        <dbReference type="ARBA" id="ARBA00022729"/>
    </source>
</evidence>
<dbReference type="Pfam" id="PF02225">
    <property type="entry name" value="PA"/>
    <property type="match status" value="1"/>
</dbReference>
<organism evidence="6 7">
    <name type="scientific">Acorus calamus</name>
    <name type="common">Sweet flag</name>
    <dbReference type="NCBI Taxonomy" id="4465"/>
    <lineage>
        <taxon>Eukaryota</taxon>
        <taxon>Viridiplantae</taxon>
        <taxon>Streptophyta</taxon>
        <taxon>Embryophyta</taxon>
        <taxon>Tracheophyta</taxon>
        <taxon>Spermatophyta</taxon>
        <taxon>Magnoliopsida</taxon>
        <taxon>Liliopsida</taxon>
        <taxon>Acoraceae</taxon>
        <taxon>Acorus</taxon>
    </lineage>
</organism>
<proteinExistence type="inferred from homology"/>
<reference evidence="6" key="1">
    <citation type="journal article" date="2023" name="Nat. Commun.">
        <title>Diploid and tetraploid genomes of Acorus and the evolution of monocots.</title>
        <authorList>
            <person name="Ma L."/>
            <person name="Liu K.W."/>
            <person name="Li Z."/>
            <person name="Hsiao Y.Y."/>
            <person name="Qi Y."/>
            <person name="Fu T."/>
            <person name="Tang G.D."/>
            <person name="Zhang D."/>
            <person name="Sun W.H."/>
            <person name="Liu D.K."/>
            <person name="Li Y."/>
            <person name="Chen G.Z."/>
            <person name="Liu X.D."/>
            <person name="Liao X.Y."/>
            <person name="Jiang Y.T."/>
            <person name="Yu X."/>
            <person name="Hao Y."/>
            <person name="Huang J."/>
            <person name="Zhao X.W."/>
            <person name="Ke S."/>
            <person name="Chen Y.Y."/>
            <person name="Wu W.L."/>
            <person name="Hsu J.L."/>
            <person name="Lin Y.F."/>
            <person name="Huang M.D."/>
            <person name="Li C.Y."/>
            <person name="Huang L."/>
            <person name="Wang Z.W."/>
            <person name="Zhao X."/>
            <person name="Zhong W.Y."/>
            <person name="Peng D.H."/>
            <person name="Ahmad S."/>
            <person name="Lan S."/>
            <person name="Zhang J.S."/>
            <person name="Tsai W.C."/>
            <person name="Van de Peer Y."/>
            <person name="Liu Z.J."/>
        </authorList>
    </citation>
    <scope>NUCLEOTIDE SEQUENCE</scope>
    <source>
        <strain evidence="6">CP</strain>
    </source>
</reference>
<accession>A0AAV9D6N4</accession>
<evidence type="ECO:0000259" key="5">
    <source>
        <dbReference type="Pfam" id="PF02225"/>
    </source>
</evidence>
<comment type="caution">
    <text evidence="3">Lacks conserved residue(s) required for the propagation of feature annotation.</text>
</comment>
<dbReference type="PROSITE" id="PS51892">
    <property type="entry name" value="SUBTILASE"/>
    <property type="match status" value="1"/>
</dbReference>
<dbReference type="InterPro" id="IPR000209">
    <property type="entry name" value="Peptidase_S8/S53_dom"/>
</dbReference>
<feature type="domain" description="PA" evidence="5">
    <location>
        <begin position="120"/>
        <end position="194"/>
    </location>
</feature>
<protein>
    <submittedName>
        <fullName evidence="6">Xylem serine proteinase 1</fullName>
    </submittedName>
</protein>
<dbReference type="InterPro" id="IPR003137">
    <property type="entry name" value="PA_domain"/>
</dbReference>
<keyword evidence="7" id="KW-1185">Reference proteome</keyword>
<dbReference type="GO" id="GO:0004252">
    <property type="term" value="F:serine-type endopeptidase activity"/>
    <property type="evidence" value="ECO:0007669"/>
    <property type="project" value="InterPro"/>
</dbReference>
<dbReference type="AlphaFoldDB" id="A0AAV9D6N4"/>
<comment type="caution">
    <text evidence="6">The sequence shown here is derived from an EMBL/GenBank/DDBJ whole genome shotgun (WGS) entry which is preliminary data.</text>
</comment>
<evidence type="ECO:0000259" key="4">
    <source>
        <dbReference type="Pfam" id="PF00082"/>
    </source>
</evidence>
<sequence>MAAVDDAIHDGVDVLSMSIGGGLIIDYWFDSIAIATFHAVANGVTVVLAGGNSGPALGLVSNIAPWMITVAASSIDRSFESDVVLGNGQILKGQSLADTQLVKQQYPLIDTLSIRLPNATIFNATYCSEDALDLTQVKGKIVACKGGENFPMVIADMISKAGGVGMILANNGNDVIVNQYMSPATTLAYEDGLALYDFINSTK</sequence>
<gene>
    <name evidence="6" type="primary">XSP1</name>
    <name evidence="6" type="ORF">QJS10_CPB15g01209</name>
</gene>
<keyword evidence="2" id="KW-0732">Signal</keyword>
<evidence type="ECO:0000313" key="7">
    <source>
        <dbReference type="Proteomes" id="UP001180020"/>
    </source>
</evidence>